<accession>A0ABY0IH91</accession>
<dbReference type="Proteomes" id="UP000443582">
    <property type="component" value="Unassembled WGS sequence"/>
</dbReference>
<evidence type="ECO:0000313" key="3">
    <source>
        <dbReference type="Proteomes" id="UP000443582"/>
    </source>
</evidence>
<name>A0ABY0IH91_9BACT</name>
<dbReference type="Gene3D" id="1.10.260.40">
    <property type="entry name" value="lambda repressor-like DNA-binding domains"/>
    <property type="match status" value="1"/>
</dbReference>
<evidence type="ECO:0000313" key="2">
    <source>
        <dbReference type="EMBL" id="RZF22311.1"/>
    </source>
</evidence>
<dbReference type="RefSeq" id="WP_114705256.1">
    <property type="nucleotide sequence ID" value="NZ_QDKL01000001.1"/>
</dbReference>
<feature type="domain" description="HTH cro/C1-type" evidence="1">
    <location>
        <begin position="14"/>
        <end position="71"/>
    </location>
</feature>
<evidence type="ECO:0000259" key="1">
    <source>
        <dbReference type="PROSITE" id="PS50943"/>
    </source>
</evidence>
<dbReference type="SUPFAM" id="SSF47413">
    <property type="entry name" value="lambda repressor-like DNA-binding domains"/>
    <property type="match status" value="1"/>
</dbReference>
<organism evidence="2 3">
    <name type="scientific">Halobacteriovorax vibrionivorans</name>
    <dbReference type="NCBI Taxonomy" id="2152716"/>
    <lineage>
        <taxon>Bacteria</taxon>
        <taxon>Pseudomonadati</taxon>
        <taxon>Bdellovibrionota</taxon>
        <taxon>Bacteriovoracia</taxon>
        <taxon>Bacteriovoracales</taxon>
        <taxon>Halobacteriovoraceae</taxon>
        <taxon>Halobacteriovorax</taxon>
    </lineage>
</organism>
<comment type="caution">
    <text evidence="2">The sequence shown here is derived from an EMBL/GenBank/DDBJ whole genome shotgun (WGS) entry which is preliminary data.</text>
</comment>
<dbReference type="CDD" id="cd00093">
    <property type="entry name" value="HTH_XRE"/>
    <property type="match status" value="1"/>
</dbReference>
<dbReference type="PROSITE" id="PS50943">
    <property type="entry name" value="HTH_CROC1"/>
    <property type="match status" value="1"/>
</dbReference>
<proteinExistence type="predicted"/>
<keyword evidence="3" id="KW-1185">Reference proteome</keyword>
<dbReference type="EMBL" id="QDKL01000001">
    <property type="protein sequence ID" value="RZF22311.1"/>
    <property type="molecule type" value="Genomic_DNA"/>
</dbReference>
<sequence length="121" mass="13972">MKEKRVFENIAKLIKQRRRSLSPKVSQQGLSYRLGYKNGQFISNIERGLCSVPLRSLNSICDVLKVSKEELRETLLKDYAETIDNYFAEAEGEQEESSQRVSSDNGKEIKRNFEFASNYVV</sequence>
<dbReference type="InterPro" id="IPR010982">
    <property type="entry name" value="Lambda_DNA-bd_dom_sf"/>
</dbReference>
<protein>
    <submittedName>
        <fullName evidence="2">XRE family transcriptional regulator</fullName>
    </submittedName>
</protein>
<dbReference type="SMART" id="SM00530">
    <property type="entry name" value="HTH_XRE"/>
    <property type="match status" value="1"/>
</dbReference>
<dbReference type="InterPro" id="IPR001387">
    <property type="entry name" value="Cro/C1-type_HTH"/>
</dbReference>
<gene>
    <name evidence="2" type="ORF">DAY19_00660</name>
</gene>
<reference evidence="3" key="1">
    <citation type="journal article" date="2019" name="Int. J. Syst. Evol. Microbiol.">
        <title>Halobacteriovorax valvorus sp. nov., a novel prokaryotic predator isolated from coastal seawater of China.</title>
        <authorList>
            <person name="Chen M.-X."/>
        </authorList>
    </citation>
    <scope>NUCLEOTIDE SEQUENCE [LARGE SCALE GENOMIC DNA]</scope>
    <source>
        <strain evidence="3">BL9</strain>
    </source>
</reference>